<keyword evidence="3" id="KW-1185">Reference proteome</keyword>
<evidence type="ECO:0000313" key="2">
    <source>
        <dbReference type="EMBL" id="MDG6896320.1"/>
    </source>
</evidence>
<dbReference type="Gene3D" id="1.10.260.40">
    <property type="entry name" value="lambda repressor-like DNA-binding domains"/>
    <property type="match status" value="1"/>
</dbReference>
<dbReference type="InterPro" id="IPR001387">
    <property type="entry name" value="Cro/C1-type_HTH"/>
</dbReference>
<organism evidence="2 3">
    <name type="scientific">Volucribacter amazonae</name>
    <dbReference type="NCBI Taxonomy" id="256731"/>
    <lineage>
        <taxon>Bacteria</taxon>
        <taxon>Pseudomonadati</taxon>
        <taxon>Pseudomonadota</taxon>
        <taxon>Gammaproteobacteria</taxon>
        <taxon>Pasteurellales</taxon>
        <taxon>Pasteurellaceae</taxon>
        <taxon>Volucribacter</taxon>
    </lineage>
</organism>
<name>A0A9X4PJ35_9PAST</name>
<dbReference type="InterPro" id="IPR010982">
    <property type="entry name" value="Lambda_DNA-bd_dom_sf"/>
</dbReference>
<dbReference type="EMBL" id="LWID01000001">
    <property type="protein sequence ID" value="MDG6896320.1"/>
    <property type="molecule type" value="Genomic_DNA"/>
</dbReference>
<comment type="caution">
    <text evidence="2">The sequence shown here is derived from an EMBL/GenBank/DDBJ whole genome shotgun (WGS) entry which is preliminary data.</text>
</comment>
<dbReference type="Proteomes" id="UP001155500">
    <property type="component" value="Unassembled WGS sequence"/>
</dbReference>
<gene>
    <name evidence="2" type="ORF">A6A20_12005</name>
</gene>
<sequence>MVVTSSKMLAHILREFRYQNHLSQTDLAKIVGMKQATVSAFENTPDSTKLETLFKLLAGLELELVVQPRPKNISLLTQDEVEDIW</sequence>
<accession>A0A9X4PJ35</accession>
<dbReference type="SUPFAM" id="SSF47413">
    <property type="entry name" value="lambda repressor-like DNA-binding domains"/>
    <property type="match status" value="1"/>
</dbReference>
<feature type="domain" description="HTH cro/C1-type" evidence="1">
    <location>
        <begin position="13"/>
        <end position="67"/>
    </location>
</feature>
<dbReference type="Pfam" id="PF01381">
    <property type="entry name" value="HTH_3"/>
    <property type="match status" value="1"/>
</dbReference>
<dbReference type="GO" id="GO:0003677">
    <property type="term" value="F:DNA binding"/>
    <property type="evidence" value="ECO:0007669"/>
    <property type="project" value="InterPro"/>
</dbReference>
<evidence type="ECO:0000259" key="1">
    <source>
        <dbReference type="PROSITE" id="PS50943"/>
    </source>
</evidence>
<dbReference type="SMART" id="SM00530">
    <property type="entry name" value="HTH_XRE"/>
    <property type="match status" value="1"/>
</dbReference>
<dbReference type="AlphaFoldDB" id="A0A9X4PJ35"/>
<dbReference type="PROSITE" id="PS50943">
    <property type="entry name" value="HTH_CROC1"/>
    <property type="match status" value="1"/>
</dbReference>
<protein>
    <submittedName>
        <fullName evidence="2">Transcriptional regulator</fullName>
    </submittedName>
</protein>
<dbReference type="CDD" id="cd00093">
    <property type="entry name" value="HTH_XRE"/>
    <property type="match status" value="1"/>
</dbReference>
<dbReference type="RefSeq" id="WP_279573663.1">
    <property type="nucleotide sequence ID" value="NZ_LWID01000001.1"/>
</dbReference>
<evidence type="ECO:0000313" key="3">
    <source>
        <dbReference type="Proteomes" id="UP001155500"/>
    </source>
</evidence>
<proteinExistence type="predicted"/>
<reference evidence="2" key="1">
    <citation type="submission" date="2016-03" db="EMBL/GenBank/DDBJ databases">
        <title>Co-evolution between Pasteurellaceae and their hosts.</title>
        <authorList>
            <person name="Hansen M.J."/>
            <person name="Bojesen A.M."/>
            <person name="Planet P."/>
        </authorList>
    </citation>
    <scope>NUCLEOTIDE SEQUENCE</scope>
    <source>
        <strain evidence="2">146/S8/89</strain>
    </source>
</reference>